<dbReference type="PROSITE" id="PS00101">
    <property type="entry name" value="HEXAPEP_TRANSFERASES"/>
    <property type="match status" value="1"/>
</dbReference>
<evidence type="ECO:0000313" key="4">
    <source>
        <dbReference type="Proteomes" id="UP000315343"/>
    </source>
</evidence>
<dbReference type="Proteomes" id="UP000315343">
    <property type="component" value="Unassembled WGS sequence"/>
</dbReference>
<dbReference type="SUPFAM" id="SSF51161">
    <property type="entry name" value="Trimeric LpxA-like enzymes"/>
    <property type="match status" value="1"/>
</dbReference>
<dbReference type="InterPro" id="IPR050179">
    <property type="entry name" value="Trans_hexapeptide_repeat"/>
</dbReference>
<dbReference type="OrthoDB" id="9801697at2"/>
<sequence>MGVGIIFDTIKYILFNSKKNNVKLSIGSNINSNVKFQGANKIGKMTNLRNCTWGYASYCGENCTIGEAAIGKYCSVGDRVHFIGGMHPSSDFVSTHPAFYSVRNQAGIKYVNENKFDEYKFISNNKAFIIGNDVWIGSDAKIMQGVKIGDGAIIAAGALVIKDVAPYEIVGGVPAKHIKFRFSQEQIDRLLQIEWWNYDEEKIRLLSDSMIDIEQFLIQIDTLHEKDDRR</sequence>
<evidence type="ECO:0000313" key="3">
    <source>
        <dbReference type="EMBL" id="TWH79358.1"/>
    </source>
</evidence>
<evidence type="ECO:0000256" key="2">
    <source>
        <dbReference type="ARBA" id="ARBA00022737"/>
    </source>
</evidence>
<gene>
    <name evidence="3" type="ORF">LY60_02335</name>
</gene>
<dbReference type="EMBL" id="VLKH01000006">
    <property type="protein sequence ID" value="TWH79358.1"/>
    <property type="molecule type" value="Genomic_DNA"/>
</dbReference>
<dbReference type="Pfam" id="PF00132">
    <property type="entry name" value="Hexapep"/>
    <property type="match status" value="1"/>
</dbReference>
<dbReference type="CDD" id="cd03349">
    <property type="entry name" value="LbH_XAT"/>
    <property type="match status" value="1"/>
</dbReference>
<protein>
    <submittedName>
        <fullName evidence="3">Acetyltransferase-like isoleucine patch superfamily enzyme</fullName>
    </submittedName>
</protein>
<dbReference type="InterPro" id="IPR018357">
    <property type="entry name" value="Hexapep_transf_CS"/>
</dbReference>
<dbReference type="RefSeq" id="WP_145083650.1">
    <property type="nucleotide sequence ID" value="NZ_VLKH01000006.1"/>
</dbReference>
<evidence type="ECO:0000256" key="1">
    <source>
        <dbReference type="ARBA" id="ARBA00022679"/>
    </source>
</evidence>
<keyword evidence="2" id="KW-0677">Repeat</keyword>
<organism evidence="3 4">
    <name type="scientific">Sedimentibacter saalensis</name>
    <dbReference type="NCBI Taxonomy" id="130788"/>
    <lineage>
        <taxon>Bacteria</taxon>
        <taxon>Bacillati</taxon>
        <taxon>Bacillota</taxon>
        <taxon>Tissierellia</taxon>
        <taxon>Sedimentibacter</taxon>
    </lineage>
</organism>
<comment type="caution">
    <text evidence="3">The sequence shown here is derived from an EMBL/GenBank/DDBJ whole genome shotgun (WGS) entry which is preliminary data.</text>
</comment>
<keyword evidence="1 3" id="KW-0808">Transferase</keyword>
<proteinExistence type="predicted"/>
<dbReference type="AlphaFoldDB" id="A0A562J850"/>
<dbReference type="PANTHER" id="PTHR43300">
    <property type="entry name" value="ACETYLTRANSFERASE"/>
    <property type="match status" value="1"/>
</dbReference>
<dbReference type="GO" id="GO:0016740">
    <property type="term" value="F:transferase activity"/>
    <property type="evidence" value="ECO:0007669"/>
    <property type="project" value="UniProtKB-KW"/>
</dbReference>
<dbReference type="Gene3D" id="2.160.10.10">
    <property type="entry name" value="Hexapeptide repeat proteins"/>
    <property type="match status" value="1"/>
</dbReference>
<dbReference type="InterPro" id="IPR011004">
    <property type="entry name" value="Trimer_LpxA-like_sf"/>
</dbReference>
<accession>A0A562J850</accession>
<keyword evidence="4" id="KW-1185">Reference proteome</keyword>
<name>A0A562J850_9FIRM</name>
<reference evidence="3 4" key="1">
    <citation type="submission" date="2019-07" db="EMBL/GenBank/DDBJ databases">
        <title>Genomic Encyclopedia of Type Strains, Phase I: the one thousand microbial genomes (KMG-I) project.</title>
        <authorList>
            <person name="Kyrpides N."/>
        </authorList>
    </citation>
    <scope>NUCLEOTIDE SEQUENCE [LARGE SCALE GENOMIC DNA]</scope>
    <source>
        <strain evidence="3 4">DSM 13558</strain>
    </source>
</reference>
<dbReference type="InterPro" id="IPR001451">
    <property type="entry name" value="Hexapep"/>
</dbReference>
<dbReference type="PANTHER" id="PTHR43300:SF11">
    <property type="entry name" value="ACETYLTRANSFERASE RV3034C-RELATED"/>
    <property type="match status" value="1"/>
</dbReference>